<dbReference type="EMBL" id="JAAVXB010000004">
    <property type="protein sequence ID" value="NKF22604.1"/>
    <property type="molecule type" value="Genomic_DNA"/>
</dbReference>
<dbReference type="Gene3D" id="3.40.630.10">
    <property type="entry name" value="Zn peptidases"/>
    <property type="match status" value="1"/>
</dbReference>
<reference evidence="4" key="1">
    <citation type="submission" date="2020-03" db="EMBL/GenBank/DDBJ databases">
        <title>Solimonas marina sp. nov., isolated from deep seawater of the Pacific Ocean.</title>
        <authorList>
            <person name="Liu X."/>
            <person name="Lai Q."/>
            <person name="Sun F."/>
            <person name="Gai Y."/>
            <person name="Li G."/>
            <person name="Shao Z."/>
        </authorList>
    </citation>
    <scope>NUCLEOTIDE SEQUENCE</scope>
    <source>
        <strain evidence="4">C16B3</strain>
    </source>
</reference>
<dbReference type="Gene3D" id="2.60.40.3120">
    <property type="match status" value="1"/>
</dbReference>
<dbReference type="InterPro" id="IPR050821">
    <property type="entry name" value="Cytosolic_carboxypeptidase"/>
</dbReference>
<evidence type="ECO:0000259" key="3">
    <source>
        <dbReference type="PROSITE" id="PS52035"/>
    </source>
</evidence>
<dbReference type="RefSeq" id="WP_168147848.1">
    <property type="nucleotide sequence ID" value="NZ_JAAVXB010000004.1"/>
</dbReference>
<dbReference type="SUPFAM" id="SSF53187">
    <property type="entry name" value="Zn-dependent exopeptidases"/>
    <property type="match status" value="1"/>
</dbReference>
<dbReference type="Proteomes" id="UP000653472">
    <property type="component" value="Unassembled WGS sequence"/>
</dbReference>
<keyword evidence="4" id="KW-0645">Protease</keyword>
<feature type="active site" description="Proton donor/acceptor" evidence="2">
    <location>
        <position position="348"/>
    </location>
</feature>
<evidence type="ECO:0000256" key="2">
    <source>
        <dbReference type="PROSITE-ProRule" id="PRU01379"/>
    </source>
</evidence>
<dbReference type="GO" id="GO:0006508">
    <property type="term" value="P:proteolysis"/>
    <property type="evidence" value="ECO:0007669"/>
    <property type="project" value="InterPro"/>
</dbReference>
<dbReference type="AlphaFoldDB" id="A0A969W9X5"/>
<dbReference type="InterPro" id="IPR000834">
    <property type="entry name" value="Peptidase_M14"/>
</dbReference>
<dbReference type="PANTHER" id="PTHR12756:SF11">
    <property type="entry name" value="CYTOSOLIC CARBOXYPEPTIDASE 1"/>
    <property type="match status" value="1"/>
</dbReference>
<keyword evidence="4" id="KW-0121">Carboxypeptidase</keyword>
<comment type="cofactor">
    <cofactor evidence="1">
        <name>Zn(2+)</name>
        <dbReference type="ChEBI" id="CHEBI:29105"/>
    </cofactor>
</comment>
<dbReference type="PANTHER" id="PTHR12756">
    <property type="entry name" value="CYTOSOLIC CARBOXYPEPTIDASE"/>
    <property type="match status" value="1"/>
</dbReference>
<organism evidence="4 5">
    <name type="scientific">Solimonas marina</name>
    <dbReference type="NCBI Taxonomy" id="2714601"/>
    <lineage>
        <taxon>Bacteria</taxon>
        <taxon>Pseudomonadati</taxon>
        <taxon>Pseudomonadota</taxon>
        <taxon>Gammaproteobacteria</taxon>
        <taxon>Nevskiales</taxon>
        <taxon>Nevskiaceae</taxon>
        <taxon>Solimonas</taxon>
    </lineage>
</organism>
<gene>
    <name evidence="4" type="ORF">G7Y82_09755</name>
</gene>
<dbReference type="GO" id="GO:0008270">
    <property type="term" value="F:zinc ion binding"/>
    <property type="evidence" value="ECO:0007669"/>
    <property type="project" value="InterPro"/>
</dbReference>
<sequence>MSISISGKIPTGSIEVVDEHDAANLQLRLLRDPGDDHLAIGYYHFRASGIRGQSCTYRILDVAEDASARLAGREGYEDGWTNTGPHASYDLKHWFRIPATLEGRDYVFSHVPEHDVCYYARWAPYPPQREMDFIARCQRSPRVSLSTFGRSGLGADLDLMTIGTPGPGKKACWIISRQHPSETMSGYFVEGAVERLLDEHDPIVTSLLQRAVFYVVPNINPDGTQLGHTRANGLGYNLNREWVAPSLERSPEVFHTQALMKKLGVDFCIDCHGDEELRCVFLGGPLEIPSRSEHLDTLFKTFERAWNAASPDYELGHPYPGGSPAEADLRMAWNWIAEEYNCLSVLLEQPFKDTSWWQDPIQGWSPERATRLGRELPTAVHGVLDQLR</sequence>
<dbReference type="GO" id="GO:0004181">
    <property type="term" value="F:metallocarboxypeptidase activity"/>
    <property type="evidence" value="ECO:0007669"/>
    <property type="project" value="InterPro"/>
</dbReference>
<evidence type="ECO:0000313" key="5">
    <source>
        <dbReference type="Proteomes" id="UP000653472"/>
    </source>
</evidence>
<dbReference type="Pfam" id="PF00246">
    <property type="entry name" value="Peptidase_M14"/>
    <property type="match status" value="1"/>
</dbReference>
<keyword evidence="5" id="KW-1185">Reference proteome</keyword>
<evidence type="ECO:0000313" key="4">
    <source>
        <dbReference type="EMBL" id="NKF22604.1"/>
    </source>
</evidence>
<evidence type="ECO:0000256" key="1">
    <source>
        <dbReference type="ARBA" id="ARBA00001947"/>
    </source>
</evidence>
<dbReference type="CDD" id="cd06234">
    <property type="entry name" value="M14_PaCCP-like"/>
    <property type="match status" value="1"/>
</dbReference>
<comment type="caution">
    <text evidence="4">The sequence shown here is derived from an EMBL/GenBank/DDBJ whole genome shotgun (WGS) entry which is preliminary data.</text>
</comment>
<comment type="similarity">
    <text evidence="2">Belongs to the peptidase M14 family.</text>
</comment>
<keyword evidence="4" id="KW-0378">Hydrolase</keyword>
<feature type="domain" description="Peptidase M14" evidence="3">
    <location>
        <begin position="118"/>
        <end position="387"/>
    </location>
</feature>
<proteinExistence type="inferred from homology"/>
<accession>A0A969W9X5</accession>
<protein>
    <submittedName>
        <fullName evidence="4">Carboxypeptidase family protein</fullName>
    </submittedName>
</protein>
<dbReference type="InterPro" id="IPR040626">
    <property type="entry name" value="Pepdidase_M14_N"/>
</dbReference>
<dbReference type="Pfam" id="PF18027">
    <property type="entry name" value="Pepdidase_M14_N"/>
    <property type="match status" value="1"/>
</dbReference>
<name>A0A969W9X5_9GAMM</name>
<dbReference type="PROSITE" id="PS52035">
    <property type="entry name" value="PEPTIDASE_M14"/>
    <property type="match status" value="1"/>
</dbReference>